<reference evidence="2 3" key="1">
    <citation type="submission" date="2021-01" db="EMBL/GenBank/DDBJ databases">
        <title>Genomic Encyclopedia of Type Strains, Phase IV (KMG-IV): sequencing the most valuable type-strain genomes for metagenomic binning, comparative biology and taxonomic classification.</title>
        <authorList>
            <person name="Goeker M."/>
        </authorList>
    </citation>
    <scope>NUCLEOTIDE SEQUENCE [LARGE SCALE GENOMIC DNA]</scope>
    <source>
        <strain evidence="2 3">DSM 105482</strain>
    </source>
</reference>
<dbReference type="CDD" id="cd04301">
    <property type="entry name" value="NAT_SF"/>
    <property type="match status" value="1"/>
</dbReference>
<evidence type="ECO:0000313" key="3">
    <source>
        <dbReference type="Proteomes" id="UP000823486"/>
    </source>
</evidence>
<dbReference type="PROSITE" id="PS51186">
    <property type="entry name" value="GNAT"/>
    <property type="match status" value="1"/>
</dbReference>
<dbReference type="InterPro" id="IPR000182">
    <property type="entry name" value="GNAT_dom"/>
</dbReference>
<dbReference type="RefSeq" id="WP_204544516.1">
    <property type="nucleotide sequence ID" value="NZ_JAFBFI010000014.1"/>
</dbReference>
<dbReference type="PANTHER" id="PTHR43792">
    <property type="entry name" value="GNAT FAMILY, PUTATIVE (AFU_ORTHOLOGUE AFUA_3G00765)-RELATED-RELATED"/>
    <property type="match status" value="1"/>
</dbReference>
<protein>
    <submittedName>
        <fullName evidence="2">Ribosomal-protein-alanine N-acetyltransferase</fullName>
        <ecNumber evidence="2">2.3.1.267</ecNumber>
    </submittedName>
</protein>
<organism evidence="2 3">
    <name type="scientific">Peribacillus deserti</name>
    <dbReference type="NCBI Taxonomy" id="673318"/>
    <lineage>
        <taxon>Bacteria</taxon>
        <taxon>Bacillati</taxon>
        <taxon>Bacillota</taxon>
        <taxon>Bacilli</taxon>
        <taxon>Bacillales</taxon>
        <taxon>Bacillaceae</taxon>
        <taxon>Peribacillus</taxon>
    </lineage>
</organism>
<keyword evidence="2" id="KW-0012">Acyltransferase</keyword>
<dbReference type="SUPFAM" id="SSF55729">
    <property type="entry name" value="Acyl-CoA N-acyltransferases (Nat)"/>
    <property type="match status" value="1"/>
</dbReference>
<gene>
    <name evidence="2" type="ORF">JOC77_003087</name>
</gene>
<sequence>MNFTELHTQRLELVEIKAEHGQRLYDIFSKEEATRYYGMDAFKSVEQAANLIHSFQKMFSEKRAVRWGIVLKENNSLIGTIGLNNLQLWNKRTEIGYDLHPDFWRKGYVSEALQEVLRHVFEDLGLHRAGAVTFPDNEASSSLLKKLSFKEEGLLRGYIFQGGRSHDACVFSLLKPEWETLVDHKEQKVSTAT</sequence>
<proteinExistence type="predicted"/>
<dbReference type="PANTHER" id="PTHR43792:SF9">
    <property type="entry name" value="RIBOSOMAL-PROTEIN-ALANINE ACETYLTRANSFERASE"/>
    <property type="match status" value="1"/>
</dbReference>
<feature type="domain" description="N-acetyltransferase" evidence="1">
    <location>
        <begin position="11"/>
        <end position="176"/>
    </location>
</feature>
<dbReference type="Pfam" id="PF13302">
    <property type="entry name" value="Acetyltransf_3"/>
    <property type="match status" value="1"/>
</dbReference>
<dbReference type="GO" id="GO:0008999">
    <property type="term" value="F:protein-N-terminal-alanine acetyltransferase activity"/>
    <property type="evidence" value="ECO:0007669"/>
    <property type="project" value="UniProtKB-EC"/>
</dbReference>
<dbReference type="Proteomes" id="UP000823486">
    <property type="component" value="Unassembled WGS sequence"/>
</dbReference>
<dbReference type="EMBL" id="JAFBFI010000014">
    <property type="protein sequence ID" value="MBM7693643.1"/>
    <property type="molecule type" value="Genomic_DNA"/>
</dbReference>
<dbReference type="InterPro" id="IPR016181">
    <property type="entry name" value="Acyl_CoA_acyltransferase"/>
</dbReference>
<name>A0ABS2QKG5_9BACI</name>
<dbReference type="InterPro" id="IPR051531">
    <property type="entry name" value="N-acetyltransferase"/>
</dbReference>
<keyword evidence="2" id="KW-0808">Transferase</keyword>
<evidence type="ECO:0000313" key="2">
    <source>
        <dbReference type="EMBL" id="MBM7693643.1"/>
    </source>
</evidence>
<dbReference type="Gene3D" id="3.40.630.30">
    <property type="match status" value="1"/>
</dbReference>
<comment type="caution">
    <text evidence="2">The sequence shown here is derived from an EMBL/GenBank/DDBJ whole genome shotgun (WGS) entry which is preliminary data.</text>
</comment>
<dbReference type="EC" id="2.3.1.267" evidence="2"/>
<keyword evidence="3" id="KW-1185">Reference proteome</keyword>
<accession>A0ABS2QKG5</accession>
<evidence type="ECO:0000259" key="1">
    <source>
        <dbReference type="PROSITE" id="PS51186"/>
    </source>
</evidence>